<evidence type="ECO:0000313" key="7">
    <source>
        <dbReference type="Proteomes" id="UP000240254"/>
    </source>
</evidence>
<evidence type="ECO:0000313" key="6">
    <source>
        <dbReference type="EMBL" id="PSU29269.1"/>
    </source>
</evidence>
<comment type="caution">
    <text evidence="6">The sequence shown here is derived from an EMBL/GenBank/DDBJ whole genome shotgun (WGS) entry which is preliminary data.</text>
</comment>
<sequence length="179" mass="19488">MSLSNKQQGVIKGMGSAMLMSIVVISAAILYDPFHYSNISQISQKLAVLGLSLVLPTLFLIASIGRLAKYRFFSPEDIDGSGLSSATTEAVVLQSLLQNTLEQLVITYGVYTAWCLLMPVAWLSAVPLCSILFAVGRILFFKGYRQGAPARAFGFALTFYSTVLLFIVLVVYQVVVGIY</sequence>
<keyword evidence="2 5" id="KW-0812">Transmembrane</keyword>
<organism evidence="6 7">
    <name type="scientific">Photobacterium aquimaris</name>
    <dbReference type="NCBI Taxonomy" id="512643"/>
    <lineage>
        <taxon>Bacteria</taxon>
        <taxon>Pseudomonadati</taxon>
        <taxon>Pseudomonadota</taxon>
        <taxon>Gammaproteobacteria</taxon>
        <taxon>Vibrionales</taxon>
        <taxon>Vibrionaceae</taxon>
        <taxon>Photobacterium</taxon>
    </lineage>
</organism>
<feature type="transmembrane region" description="Helical" evidence="5">
    <location>
        <begin position="46"/>
        <end position="65"/>
    </location>
</feature>
<dbReference type="GO" id="GO:0005765">
    <property type="term" value="C:lysosomal membrane"/>
    <property type="evidence" value="ECO:0007669"/>
    <property type="project" value="TreeGrafter"/>
</dbReference>
<dbReference type="InterPro" id="IPR001129">
    <property type="entry name" value="Membr-assoc_MAPEG"/>
</dbReference>
<keyword evidence="3 5" id="KW-1133">Transmembrane helix</keyword>
<feature type="transmembrane region" description="Helical" evidence="5">
    <location>
        <begin position="152"/>
        <end position="175"/>
    </location>
</feature>
<proteinExistence type="predicted"/>
<dbReference type="PANTHER" id="PTHR31004">
    <property type="entry name" value="TRANSMEMBRANE PROTEIN 79"/>
    <property type="match status" value="1"/>
</dbReference>
<gene>
    <name evidence="6" type="ORF">CTM88_09695</name>
</gene>
<accession>A0A2T3ILQ5</accession>
<evidence type="ECO:0000256" key="1">
    <source>
        <dbReference type="ARBA" id="ARBA00004370"/>
    </source>
</evidence>
<dbReference type="InterPro" id="IPR023352">
    <property type="entry name" value="MAPEG-like_dom_sf"/>
</dbReference>
<evidence type="ECO:0000256" key="3">
    <source>
        <dbReference type="ARBA" id="ARBA00022989"/>
    </source>
</evidence>
<evidence type="ECO:0000256" key="5">
    <source>
        <dbReference type="SAM" id="Phobius"/>
    </source>
</evidence>
<dbReference type="Pfam" id="PF01124">
    <property type="entry name" value="MAPEG"/>
    <property type="match status" value="1"/>
</dbReference>
<dbReference type="RefSeq" id="WP_065166070.1">
    <property type="nucleotide sequence ID" value="NZ_LZEZ01000001.1"/>
</dbReference>
<feature type="transmembrane region" description="Helical" evidence="5">
    <location>
        <begin position="14"/>
        <end position="34"/>
    </location>
</feature>
<reference evidence="6 7" key="1">
    <citation type="submission" date="2018-03" db="EMBL/GenBank/DDBJ databases">
        <title>Whole genome sequencing of Histamine producing bacteria.</title>
        <authorList>
            <person name="Butler K."/>
        </authorList>
    </citation>
    <scope>NUCLEOTIDE SEQUENCE [LARGE SCALE GENOMIC DNA]</scope>
    <source>
        <strain evidence="6 7">BS2</strain>
    </source>
</reference>
<dbReference type="OrthoDB" id="582367at2"/>
<dbReference type="AlphaFoldDB" id="A0A2T3ILQ5"/>
<keyword evidence="4 5" id="KW-0472">Membrane</keyword>
<dbReference type="PANTHER" id="PTHR31004:SF1">
    <property type="entry name" value="TRANSMEMBRANE PROTEIN 79"/>
    <property type="match status" value="1"/>
</dbReference>
<name>A0A2T3ILQ5_9GAMM</name>
<dbReference type="SUPFAM" id="SSF161084">
    <property type="entry name" value="MAPEG domain-like"/>
    <property type="match status" value="1"/>
</dbReference>
<protein>
    <submittedName>
        <fullName evidence="6">MAPEG family protein</fullName>
    </submittedName>
</protein>
<evidence type="ECO:0000256" key="2">
    <source>
        <dbReference type="ARBA" id="ARBA00022692"/>
    </source>
</evidence>
<dbReference type="GO" id="GO:0045055">
    <property type="term" value="P:regulated exocytosis"/>
    <property type="evidence" value="ECO:0007669"/>
    <property type="project" value="TreeGrafter"/>
</dbReference>
<comment type="subcellular location">
    <subcellularLocation>
        <location evidence="1">Membrane</location>
    </subcellularLocation>
</comment>
<dbReference type="EMBL" id="PYMK01000008">
    <property type="protein sequence ID" value="PSU29269.1"/>
    <property type="molecule type" value="Genomic_DNA"/>
</dbReference>
<dbReference type="Gene3D" id="1.20.120.550">
    <property type="entry name" value="Membrane associated eicosanoid/glutathione metabolism-like domain"/>
    <property type="match status" value="1"/>
</dbReference>
<dbReference type="Proteomes" id="UP000240254">
    <property type="component" value="Unassembled WGS sequence"/>
</dbReference>
<evidence type="ECO:0000256" key="4">
    <source>
        <dbReference type="ARBA" id="ARBA00023136"/>
    </source>
</evidence>
<feature type="transmembrane region" description="Helical" evidence="5">
    <location>
        <begin position="111"/>
        <end position="140"/>
    </location>
</feature>